<dbReference type="Gene3D" id="3.40.190.10">
    <property type="entry name" value="Periplasmic binding protein-like II"/>
    <property type="match status" value="2"/>
</dbReference>
<dbReference type="InterPro" id="IPR002035">
    <property type="entry name" value="VWF_A"/>
</dbReference>
<reference evidence="4" key="1">
    <citation type="submission" date="2020-02" db="EMBL/GenBank/DDBJ databases">
        <title>A new Streptomyces sp. for controlling soil-borne diseases.</title>
        <authorList>
            <person name="Li X."/>
            <person name="Tian Y."/>
            <person name="Gao K."/>
        </authorList>
    </citation>
    <scope>NUCLEOTIDE SEQUENCE [LARGE SCALE GENOMIC DNA]</scope>
    <source>
        <strain evidence="4">0250</strain>
    </source>
</reference>
<feature type="compositionally biased region" description="Basic residues" evidence="1">
    <location>
        <begin position="13"/>
        <end position="24"/>
    </location>
</feature>
<evidence type="ECO:0000313" key="4">
    <source>
        <dbReference type="EMBL" id="NEW74266.1"/>
    </source>
</evidence>
<dbReference type="SUPFAM" id="SSF53300">
    <property type="entry name" value="vWA-like"/>
    <property type="match status" value="1"/>
</dbReference>
<evidence type="ECO:0000313" key="5">
    <source>
        <dbReference type="Proteomes" id="UP000476310"/>
    </source>
</evidence>
<sequence length="545" mass="59491">MRRRPHPWVPRLRAPHPRARHPRPPRRRVVLALCLALLGPATACGSGDEDSTTLHVLASSELRDMEPLLDDLRRDTGVELDMEYKATVDAGDGLTPGAYHHDLAWLSSDRYFQLRLKESRSTAKPLSTTTMLSPVVVGVKPETARALRARAKGGQVSWADIADAAAAGSVRFGMADPKHTNSGLSALVGVATAAAGTGSALRAEDISCDRLRGFRTGQKLTADSSAELRERYIAHQDRLDALITYESELLSLNAGGKLHEKLEIVYPKDGMVLSDYPLLLLDPAKRAAYDKVVNWLKSASTQKKIMERTLRRPLGADVRRDPRLRADIGNALYFPDQRAVVDQLVEDYGDPRLPTAHHVIFLLDFSTSMRGARVASLRAAFAGLSGADTSATGKFVRFYQGERVTVMRFGGRVLAERAVTVGGRRDLDSVKSFVAADDFDNSTAIWSALDHAYAKASGIARDHPGQPISIVLMTDGENTSGITRQEFERRYAARAETVRGVPTFPLRFGEADTAELTRAARTTGGRLVDAGARSLPDAFKEIRGC</sequence>
<dbReference type="SMART" id="SM00327">
    <property type="entry name" value="VWA"/>
    <property type="match status" value="1"/>
</dbReference>
<keyword evidence="2" id="KW-0732">Signal</keyword>
<evidence type="ECO:0000256" key="1">
    <source>
        <dbReference type="SAM" id="MobiDB-lite"/>
    </source>
</evidence>
<feature type="signal peptide" evidence="2">
    <location>
        <begin position="1"/>
        <end position="43"/>
    </location>
</feature>
<name>A0A6G4ALD4_9ACTN</name>
<feature type="region of interest" description="Disordered" evidence="1">
    <location>
        <begin position="1"/>
        <end position="24"/>
    </location>
</feature>
<dbReference type="InterPro" id="IPR036465">
    <property type="entry name" value="vWFA_dom_sf"/>
</dbReference>
<feature type="domain" description="VWFA" evidence="3">
    <location>
        <begin position="358"/>
        <end position="542"/>
    </location>
</feature>
<protein>
    <submittedName>
        <fullName evidence="4">VWA domain-containing protein</fullName>
    </submittedName>
</protein>
<dbReference type="Pfam" id="PF13531">
    <property type="entry name" value="SBP_bac_11"/>
    <property type="match status" value="1"/>
</dbReference>
<dbReference type="AlphaFoldDB" id="A0A6G4ALD4"/>
<comment type="caution">
    <text evidence="4">The sequence shown here is derived from an EMBL/GenBank/DDBJ whole genome shotgun (WGS) entry which is preliminary data.</text>
</comment>
<dbReference type="SUPFAM" id="SSF53850">
    <property type="entry name" value="Periplasmic binding protein-like II"/>
    <property type="match status" value="1"/>
</dbReference>
<proteinExistence type="predicted"/>
<dbReference type="EMBL" id="JAAIKT010000041">
    <property type="protein sequence ID" value="NEW74266.1"/>
    <property type="molecule type" value="Genomic_DNA"/>
</dbReference>
<accession>A0A6G4ALD4</accession>
<dbReference type="Gene3D" id="3.40.50.410">
    <property type="entry name" value="von Willebrand factor, type A domain"/>
    <property type="match status" value="1"/>
</dbReference>
<dbReference type="PROSITE" id="PS50234">
    <property type="entry name" value="VWFA"/>
    <property type="match status" value="1"/>
</dbReference>
<evidence type="ECO:0000259" key="3">
    <source>
        <dbReference type="PROSITE" id="PS50234"/>
    </source>
</evidence>
<organism evidence="4 5">
    <name type="scientific">Streptomyces rhizosphaericus</name>
    <dbReference type="NCBI Taxonomy" id="114699"/>
    <lineage>
        <taxon>Bacteria</taxon>
        <taxon>Bacillati</taxon>
        <taxon>Actinomycetota</taxon>
        <taxon>Actinomycetes</taxon>
        <taxon>Kitasatosporales</taxon>
        <taxon>Streptomycetaceae</taxon>
        <taxon>Streptomyces</taxon>
        <taxon>Streptomyces violaceusniger group</taxon>
    </lineage>
</organism>
<keyword evidence="5" id="KW-1185">Reference proteome</keyword>
<evidence type="ECO:0000256" key="2">
    <source>
        <dbReference type="SAM" id="SignalP"/>
    </source>
</evidence>
<dbReference type="Pfam" id="PF00092">
    <property type="entry name" value="VWA"/>
    <property type="match status" value="1"/>
</dbReference>
<dbReference type="CDD" id="cd00198">
    <property type="entry name" value="vWFA"/>
    <property type="match status" value="1"/>
</dbReference>
<feature type="chain" id="PRO_5039716749" evidence="2">
    <location>
        <begin position="44"/>
        <end position="545"/>
    </location>
</feature>
<gene>
    <name evidence="4" type="ORF">G4H13_28880</name>
</gene>
<dbReference type="Proteomes" id="UP000476310">
    <property type="component" value="Unassembled WGS sequence"/>
</dbReference>